<protein>
    <submittedName>
        <fullName evidence="1">25097_t:CDS:1</fullName>
    </submittedName>
</protein>
<accession>A0ACA9S329</accession>
<feature type="non-terminal residue" evidence="1">
    <location>
        <position position="275"/>
    </location>
</feature>
<comment type="caution">
    <text evidence="1">The sequence shown here is derived from an EMBL/GenBank/DDBJ whole genome shotgun (WGS) entry which is preliminary data.</text>
</comment>
<name>A0ACA9S329_9GLOM</name>
<reference evidence="1" key="1">
    <citation type="submission" date="2021-06" db="EMBL/GenBank/DDBJ databases">
        <authorList>
            <person name="Kallberg Y."/>
            <person name="Tangrot J."/>
            <person name="Rosling A."/>
        </authorList>
    </citation>
    <scope>NUCLEOTIDE SEQUENCE</scope>
    <source>
        <strain evidence="1">MA461A</strain>
    </source>
</reference>
<dbReference type="Proteomes" id="UP000789920">
    <property type="component" value="Unassembled WGS sequence"/>
</dbReference>
<keyword evidence="2" id="KW-1185">Reference proteome</keyword>
<organism evidence="1 2">
    <name type="scientific">Racocetra persica</name>
    <dbReference type="NCBI Taxonomy" id="160502"/>
    <lineage>
        <taxon>Eukaryota</taxon>
        <taxon>Fungi</taxon>
        <taxon>Fungi incertae sedis</taxon>
        <taxon>Mucoromycota</taxon>
        <taxon>Glomeromycotina</taxon>
        <taxon>Glomeromycetes</taxon>
        <taxon>Diversisporales</taxon>
        <taxon>Gigasporaceae</taxon>
        <taxon>Racocetra</taxon>
    </lineage>
</organism>
<evidence type="ECO:0000313" key="1">
    <source>
        <dbReference type="EMBL" id="CAG8824103.1"/>
    </source>
</evidence>
<gene>
    <name evidence="1" type="ORF">RPERSI_LOCUS26170</name>
</gene>
<sequence>LERIPQTFSEHVTLLYDNFHEVTNEIKKHIPLIDKRYRDIVIKNKEFFDSLIDFTREYYHGYMEYLLRIALQIYSDDFVKLKECYHMMVSNKISMATPTCANSSMENNPLASCFIARIKGDSIEGIYESLKDIALISKNCGGIGIDVSDIRVNGDYIKGSSGYSSGVCRMLRVYNETAKYVDQGGNKRKGAIMVNLAIWHRDVEEFLRIRYESQVPELRTTDLNHCIAIPDIFMVRVQDDDYWTTFSPMDAKILLGYDLNGLYGQKFNDAYIRCE</sequence>
<proteinExistence type="predicted"/>
<feature type="non-terminal residue" evidence="1">
    <location>
        <position position="1"/>
    </location>
</feature>
<evidence type="ECO:0000313" key="2">
    <source>
        <dbReference type="Proteomes" id="UP000789920"/>
    </source>
</evidence>
<dbReference type="EMBL" id="CAJVQC010088425">
    <property type="protein sequence ID" value="CAG8824103.1"/>
    <property type="molecule type" value="Genomic_DNA"/>
</dbReference>